<evidence type="ECO:0000313" key="1">
    <source>
        <dbReference type="EMBL" id="KAI4322778.1"/>
    </source>
</evidence>
<gene>
    <name evidence="1" type="ORF">L6164_022443</name>
</gene>
<dbReference type="EMBL" id="CM039434">
    <property type="protein sequence ID" value="KAI4322778.1"/>
    <property type="molecule type" value="Genomic_DNA"/>
</dbReference>
<reference evidence="1 2" key="1">
    <citation type="journal article" date="2022" name="DNA Res.">
        <title>Chromosomal-level genome assembly of the orchid tree Bauhinia variegata (Leguminosae; Cercidoideae) supports the allotetraploid origin hypothesis of Bauhinia.</title>
        <authorList>
            <person name="Zhong Y."/>
            <person name="Chen Y."/>
            <person name="Zheng D."/>
            <person name="Pang J."/>
            <person name="Liu Y."/>
            <person name="Luo S."/>
            <person name="Meng S."/>
            <person name="Qian L."/>
            <person name="Wei D."/>
            <person name="Dai S."/>
            <person name="Zhou R."/>
        </authorList>
    </citation>
    <scope>NUCLEOTIDE SEQUENCE [LARGE SCALE GENOMIC DNA]</scope>
    <source>
        <strain evidence="1">BV-YZ2020</strain>
    </source>
</reference>
<protein>
    <submittedName>
        <fullName evidence="1">Uncharacterized protein</fullName>
    </submittedName>
</protein>
<organism evidence="1 2">
    <name type="scientific">Bauhinia variegata</name>
    <name type="common">Purple orchid tree</name>
    <name type="synonym">Phanera variegata</name>
    <dbReference type="NCBI Taxonomy" id="167791"/>
    <lineage>
        <taxon>Eukaryota</taxon>
        <taxon>Viridiplantae</taxon>
        <taxon>Streptophyta</taxon>
        <taxon>Embryophyta</taxon>
        <taxon>Tracheophyta</taxon>
        <taxon>Spermatophyta</taxon>
        <taxon>Magnoliopsida</taxon>
        <taxon>eudicotyledons</taxon>
        <taxon>Gunneridae</taxon>
        <taxon>Pentapetalae</taxon>
        <taxon>rosids</taxon>
        <taxon>fabids</taxon>
        <taxon>Fabales</taxon>
        <taxon>Fabaceae</taxon>
        <taxon>Cercidoideae</taxon>
        <taxon>Cercideae</taxon>
        <taxon>Bauhiniinae</taxon>
        <taxon>Bauhinia</taxon>
    </lineage>
</organism>
<keyword evidence="2" id="KW-1185">Reference proteome</keyword>
<sequence length="87" mass="8260">MARKLVLGLGGGFGHDKSILFESSGGLFLLISMVLMSIFTVTMILLACSDGAQNSIRKKDGGGANCGGAACGGGGCGGGGCGGGCGG</sequence>
<evidence type="ECO:0000313" key="2">
    <source>
        <dbReference type="Proteomes" id="UP000828941"/>
    </source>
</evidence>
<proteinExistence type="predicted"/>
<accession>A0ACB9MFN6</accession>
<comment type="caution">
    <text evidence="1">The sequence shown here is derived from an EMBL/GenBank/DDBJ whole genome shotgun (WGS) entry which is preliminary data.</text>
</comment>
<name>A0ACB9MFN6_BAUVA</name>
<dbReference type="Proteomes" id="UP000828941">
    <property type="component" value="Chromosome 9"/>
</dbReference>